<evidence type="ECO:0000256" key="2">
    <source>
        <dbReference type="ARBA" id="ARBA00023125"/>
    </source>
</evidence>
<gene>
    <name evidence="5" type="ORF">GCM10009751_10600</name>
</gene>
<evidence type="ECO:0000259" key="4">
    <source>
        <dbReference type="PROSITE" id="PS51118"/>
    </source>
</evidence>
<dbReference type="RefSeq" id="WP_344100304.1">
    <property type="nucleotide sequence ID" value="NZ_BAAANL010000002.1"/>
</dbReference>
<dbReference type="InterPro" id="IPR036388">
    <property type="entry name" value="WH-like_DNA-bd_sf"/>
</dbReference>
<name>A0ABN2N8G6_9MICO</name>
<comment type="caution">
    <text evidence="5">The sequence shown here is derived from an EMBL/GenBank/DDBJ whole genome shotgun (WGS) entry which is preliminary data.</text>
</comment>
<reference evidence="5 6" key="1">
    <citation type="journal article" date="2019" name="Int. J. Syst. Evol. Microbiol.">
        <title>The Global Catalogue of Microorganisms (GCM) 10K type strain sequencing project: providing services to taxonomists for standard genome sequencing and annotation.</title>
        <authorList>
            <consortium name="The Broad Institute Genomics Platform"/>
            <consortium name="The Broad Institute Genome Sequencing Center for Infectious Disease"/>
            <person name="Wu L."/>
            <person name="Ma J."/>
        </authorList>
    </citation>
    <scope>NUCLEOTIDE SEQUENCE [LARGE SCALE GENOMIC DNA]</scope>
    <source>
        <strain evidence="5 6">JCM 14326</strain>
    </source>
</reference>
<dbReference type="PANTHER" id="PTHR33204">
    <property type="entry name" value="TRANSCRIPTIONAL REGULATOR, MARR FAMILY"/>
    <property type="match status" value="1"/>
</dbReference>
<evidence type="ECO:0000256" key="1">
    <source>
        <dbReference type="ARBA" id="ARBA00023015"/>
    </source>
</evidence>
<accession>A0ABN2N8G6</accession>
<evidence type="ECO:0000313" key="6">
    <source>
        <dbReference type="Proteomes" id="UP001501094"/>
    </source>
</evidence>
<dbReference type="EMBL" id="BAAANL010000002">
    <property type="protein sequence ID" value="GAA1855579.1"/>
    <property type="molecule type" value="Genomic_DNA"/>
</dbReference>
<keyword evidence="3" id="KW-0804">Transcription</keyword>
<dbReference type="InterPro" id="IPR036390">
    <property type="entry name" value="WH_DNA-bd_sf"/>
</dbReference>
<evidence type="ECO:0000313" key="5">
    <source>
        <dbReference type="EMBL" id="GAA1855579.1"/>
    </source>
</evidence>
<evidence type="ECO:0000256" key="3">
    <source>
        <dbReference type="ARBA" id="ARBA00023163"/>
    </source>
</evidence>
<feature type="domain" description="HTH hxlR-type" evidence="4">
    <location>
        <begin position="16"/>
        <end position="114"/>
    </location>
</feature>
<keyword evidence="1" id="KW-0805">Transcription regulation</keyword>
<protein>
    <submittedName>
        <fullName evidence="5">Helix-turn-helix domain-containing protein</fullName>
    </submittedName>
</protein>
<proteinExistence type="predicted"/>
<keyword evidence="6" id="KW-1185">Reference proteome</keyword>
<dbReference type="SUPFAM" id="SSF46785">
    <property type="entry name" value="Winged helix' DNA-binding domain"/>
    <property type="match status" value="1"/>
</dbReference>
<dbReference type="PROSITE" id="PS51118">
    <property type="entry name" value="HTH_HXLR"/>
    <property type="match status" value="1"/>
</dbReference>
<sequence length="126" mass="13799">MTVWTPSATAGAAAACPIAPAVDVVHSRWTTPVLWTLHTSGSMRFGRLQECLGISPKVLTAKLREMERDGLVTRRAYNEVPPRVEYEVTELGLSLQPVFAALGTWWTAHEADVARARDAYAGPLPR</sequence>
<dbReference type="Proteomes" id="UP001501094">
    <property type="component" value="Unassembled WGS sequence"/>
</dbReference>
<dbReference type="PANTHER" id="PTHR33204:SF37">
    <property type="entry name" value="HTH-TYPE TRANSCRIPTIONAL REGULATOR YODB"/>
    <property type="match status" value="1"/>
</dbReference>
<keyword evidence="2" id="KW-0238">DNA-binding</keyword>
<organism evidence="5 6">
    <name type="scientific">Myceligenerans crystallogenes</name>
    <dbReference type="NCBI Taxonomy" id="316335"/>
    <lineage>
        <taxon>Bacteria</taxon>
        <taxon>Bacillati</taxon>
        <taxon>Actinomycetota</taxon>
        <taxon>Actinomycetes</taxon>
        <taxon>Micrococcales</taxon>
        <taxon>Promicromonosporaceae</taxon>
        <taxon>Myceligenerans</taxon>
    </lineage>
</organism>
<dbReference type="Gene3D" id="1.10.10.10">
    <property type="entry name" value="Winged helix-like DNA-binding domain superfamily/Winged helix DNA-binding domain"/>
    <property type="match status" value="1"/>
</dbReference>
<dbReference type="Pfam" id="PF01638">
    <property type="entry name" value="HxlR"/>
    <property type="match status" value="1"/>
</dbReference>
<dbReference type="InterPro" id="IPR002577">
    <property type="entry name" value="HTH_HxlR"/>
</dbReference>